<protein>
    <submittedName>
        <fullName evidence="2">Uncharacterized protein</fullName>
    </submittedName>
</protein>
<evidence type="ECO:0000313" key="2">
    <source>
        <dbReference type="EMBL" id="GFY61179.1"/>
    </source>
</evidence>
<keyword evidence="3" id="KW-1185">Reference proteome</keyword>
<dbReference type="EMBL" id="BMAV01013471">
    <property type="protein sequence ID" value="GFY61179.1"/>
    <property type="molecule type" value="Genomic_DNA"/>
</dbReference>
<feature type="region of interest" description="Disordered" evidence="1">
    <location>
        <begin position="156"/>
        <end position="178"/>
    </location>
</feature>
<accession>A0A8X6XX29</accession>
<name>A0A8X6XX29_9ARAC</name>
<reference evidence="2" key="1">
    <citation type="submission" date="2020-08" db="EMBL/GenBank/DDBJ databases">
        <title>Multicomponent nature underlies the extraordinary mechanical properties of spider dragline silk.</title>
        <authorList>
            <person name="Kono N."/>
            <person name="Nakamura H."/>
            <person name="Mori M."/>
            <person name="Yoshida Y."/>
            <person name="Ohtoshi R."/>
            <person name="Malay A.D."/>
            <person name="Moran D.A.P."/>
            <person name="Tomita M."/>
            <person name="Numata K."/>
            <person name="Arakawa K."/>
        </authorList>
    </citation>
    <scope>NUCLEOTIDE SEQUENCE</scope>
</reference>
<sequence>MTRVPTQNAAFDSGVKWWKVSPPPSKWEKENHCPLHGKNTRCSRLTPKTFFLVLGVLSGQTSGTFVSKNVVGDVLSPAHGDSQILSATSSMVIPRVCSSKIPPSRHFQFEWRPSSSFLWDVLHLPGVHQGHPYQIFFDIPNPALDQEAVMNFPDTPRAHSLADNRPTSPPTTNSKRPFFIPSGGQMGRLVSRFVRKPFQRHLLGLQRPLTQWSIGTCAFSPFRILGKLRILEDKEKKTLFPSSNSLISSLSYLFE</sequence>
<gene>
    <name evidence="2" type="ORF">TNIN_113161</name>
</gene>
<evidence type="ECO:0000256" key="1">
    <source>
        <dbReference type="SAM" id="MobiDB-lite"/>
    </source>
</evidence>
<comment type="caution">
    <text evidence="2">The sequence shown here is derived from an EMBL/GenBank/DDBJ whole genome shotgun (WGS) entry which is preliminary data.</text>
</comment>
<organism evidence="2 3">
    <name type="scientific">Trichonephila inaurata madagascariensis</name>
    <dbReference type="NCBI Taxonomy" id="2747483"/>
    <lineage>
        <taxon>Eukaryota</taxon>
        <taxon>Metazoa</taxon>
        <taxon>Ecdysozoa</taxon>
        <taxon>Arthropoda</taxon>
        <taxon>Chelicerata</taxon>
        <taxon>Arachnida</taxon>
        <taxon>Araneae</taxon>
        <taxon>Araneomorphae</taxon>
        <taxon>Entelegynae</taxon>
        <taxon>Araneoidea</taxon>
        <taxon>Nephilidae</taxon>
        <taxon>Trichonephila</taxon>
        <taxon>Trichonephila inaurata</taxon>
    </lineage>
</organism>
<evidence type="ECO:0000313" key="3">
    <source>
        <dbReference type="Proteomes" id="UP000886998"/>
    </source>
</evidence>
<dbReference type="AlphaFoldDB" id="A0A8X6XX29"/>
<dbReference type="Proteomes" id="UP000886998">
    <property type="component" value="Unassembled WGS sequence"/>
</dbReference>
<proteinExistence type="predicted"/>